<evidence type="ECO:0000256" key="9">
    <source>
        <dbReference type="ARBA" id="ARBA00024017"/>
    </source>
</evidence>
<dbReference type="PROSITE" id="PS00678">
    <property type="entry name" value="WD_REPEATS_1"/>
    <property type="match status" value="2"/>
</dbReference>
<evidence type="ECO:0000256" key="3">
    <source>
        <dbReference type="ARBA" id="ARBA00022448"/>
    </source>
</evidence>
<evidence type="ECO:0000313" key="13">
    <source>
        <dbReference type="Proteomes" id="UP001211065"/>
    </source>
</evidence>
<evidence type="ECO:0000256" key="10">
    <source>
        <dbReference type="ARBA" id="ARBA00032565"/>
    </source>
</evidence>
<dbReference type="GO" id="GO:0005053">
    <property type="term" value="F:peroxisome matrix targeting signal-2 binding"/>
    <property type="evidence" value="ECO:0007669"/>
    <property type="project" value="InterPro"/>
</dbReference>
<feature type="repeat" description="WD" evidence="11">
    <location>
        <begin position="227"/>
        <end position="269"/>
    </location>
</feature>
<dbReference type="PRINTS" id="PR00320">
    <property type="entry name" value="GPROTEINBRPT"/>
</dbReference>
<organism evidence="12 13">
    <name type="scientific">Clydaea vesicula</name>
    <dbReference type="NCBI Taxonomy" id="447962"/>
    <lineage>
        <taxon>Eukaryota</taxon>
        <taxon>Fungi</taxon>
        <taxon>Fungi incertae sedis</taxon>
        <taxon>Chytridiomycota</taxon>
        <taxon>Chytridiomycota incertae sedis</taxon>
        <taxon>Chytridiomycetes</taxon>
        <taxon>Lobulomycetales</taxon>
        <taxon>Lobulomycetaceae</taxon>
        <taxon>Clydaea</taxon>
    </lineage>
</organism>
<dbReference type="GO" id="GO:0005829">
    <property type="term" value="C:cytosol"/>
    <property type="evidence" value="ECO:0007669"/>
    <property type="project" value="UniProtKB-SubCell"/>
</dbReference>
<evidence type="ECO:0000256" key="11">
    <source>
        <dbReference type="PROSITE-ProRule" id="PRU00221"/>
    </source>
</evidence>
<dbReference type="GO" id="GO:0005782">
    <property type="term" value="C:peroxisomal matrix"/>
    <property type="evidence" value="ECO:0007669"/>
    <property type="project" value="UniProtKB-SubCell"/>
</dbReference>
<evidence type="ECO:0000256" key="5">
    <source>
        <dbReference type="ARBA" id="ARBA00022574"/>
    </source>
</evidence>
<dbReference type="PROSITE" id="PS50294">
    <property type="entry name" value="WD_REPEATS_REGION"/>
    <property type="match status" value="2"/>
</dbReference>
<evidence type="ECO:0000256" key="2">
    <source>
        <dbReference type="ARBA" id="ARBA00004514"/>
    </source>
</evidence>
<dbReference type="InterPro" id="IPR044536">
    <property type="entry name" value="PEX7"/>
</dbReference>
<name>A0AAD5U7E5_9FUNG</name>
<evidence type="ECO:0000256" key="8">
    <source>
        <dbReference type="ARBA" id="ARBA00023140"/>
    </source>
</evidence>
<comment type="caution">
    <text evidence="12">The sequence shown here is derived from an EMBL/GenBank/DDBJ whole genome shotgun (WGS) entry which is preliminary data.</text>
</comment>
<comment type="subcellular location">
    <subcellularLocation>
        <location evidence="2">Cytoplasm</location>
        <location evidence="2">Cytosol</location>
    </subcellularLocation>
    <subcellularLocation>
        <location evidence="1">Peroxisome matrix</location>
    </subcellularLocation>
</comment>
<evidence type="ECO:0000313" key="12">
    <source>
        <dbReference type="EMBL" id="KAJ3227412.1"/>
    </source>
</evidence>
<dbReference type="GO" id="GO:0016558">
    <property type="term" value="P:protein import into peroxisome matrix"/>
    <property type="evidence" value="ECO:0007669"/>
    <property type="project" value="InterPro"/>
</dbReference>
<keyword evidence="7" id="KW-0653">Protein transport</keyword>
<feature type="repeat" description="WD" evidence="11">
    <location>
        <begin position="97"/>
        <end position="139"/>
    </location>
</feature>
<evidence type="ECO:0000256" key="7">
    <source>
        <dbReference type="ARBA" id="ARBA00022927"/>
    </source>
</evidence>
<keyword evidence="5 11" id="KW-0853">WD repeat</keyword>
<proteinExistence type="inferred from homology"/>
<dbReference type="AlphaFoldDB" id="A0AAD5U7E5"/>
<dbReference type="InterPro" id="IPR015943">
    <property type="entry name" value="WD40/YVTN_repeat-like_dom_sf"/>
</dbReference>
<gene>
    <name evidence="12" type="primary">PEX7</name>
    <name evidence="12" type="ORF">HK099_002163</name>
</gene>
<comment type="similarity">
    <text evidence="9">Belongs to the WD repeat peroxin-7 family.</text>
</comment>
<keyword evidence="6" id="KW-0677">Repeat</keyword>
<dbReference type="PANTHER" id="PTHR46027:SF1">
    <property type="entry name" value="PEROXISOMAL TARGETING SIGNAL 2 RECEPTOR"/>
    <property type="match status" value="1"/>
</dbReference>
<keyword evidence="4" id="KW-0963">Cytoplasm</keyword>
<sequence length="304" mass="35067">MFRTERFQGYAVEFSPFRENKLACATGANFGIVGNGRLWLLGLESNGLIVDRVYDTQDGLFDCAWSENHENQIVASSGDGSVKLYDVTLMDFPIRFWQEHTKEVLSVNWNLVRKDCFVSGSWDNQIKIWNPELPKSMRTFREHTQCIYNTIWSPYSADVFASCSGDQTLITWDTRIPRSSLTIYAHNNEVLACDWNKYRENVIATGSVDRSIKVWDLRRPDKAVLEFSGHQYAVRRVKFSPHSEFILASTSYDMSLKLWDTQKGGAIFDFGQHTEFVFGLDFSLFDPHLLVSCAWDETVRLINY</sequence>
<dbReference type="EMBL" id="JADGJW010000017">
    <property type="protein sequence ID" value="KAJ3227412.1"/>
    <property type="molecule type" value="Genomic_DNA"/>
</dbReference>
<feature type="repeat" description="WD" evidence="11">
    <location>
        <begin position="183"/>
        <end position="225"/>
    </location>
</feature>
<keyword evidence="3" id="KW-0813">Transport</keyword>
<keyword evidence="8" id="KW-0576">Peroxisome</keyword>
<protein>
    <recommendedName>
        <fullName evidence="10">Peroxin-7</fullName>
    </recommendedName>
</protein>
<evidence type="ECO:0000256" key="4">
    <source>
        <dbReference type="ARBA" id="ARBA00022490"/>
    </source>
</evidence>
<dbReference type="Gene3D" id="2.130.10.10">
    <property type="entry name" value="YVTN repeat-like/Quinoprotein amine dehydrogenase"/>
    <property type="match status" value="1"/>
</dbReference>
<evidence type="ECO:0000256" key="1">
    <source>
        <dbReference type="ARBA" id="ARBA00004253"/>
    </source>
</evidence>
<reference evidence="12" key="1">
    <citation type="submission" date="2020-05" db="EMBL/GenBank/DDBJ databases">
        <title>Phylogenomic resolution of chytrid fungi.</title>
        <authorList>
            <person name="Stajich J.E."/>
            <person name="Amses K."/>
            <person name="Simmons R."/>
            <person name="Seto K."/>
            <person name="Myers J."/>
            <person name="Bonds A."/>
            <person name="Quandt C.A."/>
            <person name="Barry K."/>
            <person name="Liu P."/>
            <person name="Grigoriev I."/>
            <person name="Longcore J.E."/>
            <person name="James T.Y."/>
        </authorList>
    </citation>
    <scope>NUCLEOTIDE SEQUENCE</scope>
    <source>
        <strain evidence="12">JEL0476</strain>
    </source>
</reference>
<dbReference type="InterPro" id="IPR001680">
    <property type="entry name" value="WD40_rpt"/>
</dbReference>
<dbReference type="SUPFAM" id="SSF50978">
    <property type="entry name" value="WD40 repeat-like"/>
    <property type="match status" value="1"/>
</dbReference>
<dbReference type="PROSITE" id="PS50082">
    <property type="entry name" value="WD_REPEATS_2"/>
    <property type="match status" value="3"/>
</dbReference>
<accession>A0AAD5U7E5</accession>
<dbReference type="Pfam" id="PF00400">
    <property type="entry name" value="WD40"/>
    <property type="match status" value="6"/>
</dbReference>
<dbReference type="Proteomes" id="UP001211065">
    <property type="component" value="Unassembled WGS sequence"/>
</dbReference>
<dbReference type="InterPro" id="IPR019775">
    <property type="entry name" value="WD40_repeat_CS"/>
</dbReference>
<dbReference type="InterPro" id="IPR020472">
    <property type="entry name" value="WD40_PAC1"/>
</dbReference>
<evidence type="ECO:0000256" key="6">
    <source>
        <dbReference type="ARBA" id="ARBA00022737"/>
    </source>
</evidence>
<dbReference type="InterPro" id="IPR036322">
    <property type="entry name" value="WD40_repeat_dom_sf"/>
</dbReference>
<keyword evidence="12" id="KW-0675">Receptor</keyword>
<keyword evidence="13" id="KW-1185">Reference proteome</keyword>
<dbReference type="CDD" id="cd00200">
    <property type="entry name" value="WD40"/>
    <property type="match status" value="1"/>
</dbReference>
<dbReference type="PANTHER" id="PTHR46027">
    <property type="entry name" value="PEROXISOMAL TARGETING SIGNAL 2 RECEPTOR"/>
    <property type="match status" value="1"/>
</dbReference>
<dbReference type="SMART" id="SM00320">
    <property type="entry name" value="WD40"/>
    <property type="match status" value="6"/>
</dbReference>